<dbReference type="AlphaFoldDB" id="A0A2R4WYS0"/>
<evidence type="ECO:0008006" key="3">
    <source>
        <dbReference type="Google" id="ProtNLM"/>
    </source>
</evidence>
<gene>
    <name evidence="1" type="ORF">HARCEL1_02655</name>
</gene>
<dbReference type="EMBL" id="CP028858">
    <property type="protein sequence ID" value="AWB26690.1"/>
    <property type="molecule type" value="Genomic_DNA"/>
</dbReference>
<sequence>MTDLVADTSALVSLGVTADSDPDVLSVVLDRYDLVVPETVVDELRDVAAYEDAHASGAQAVLDRSAYRVASVSLDPEFPLDAGENAAVTLASERGAALMLCDEFSQIGLIHASLAETRLVTTPTLLAALVEDGRLTGDEAERALDRIASVRDWAANAYVQRARTLFE</sequence>
<organism evidence="1 2">
    <name type="scientific">Halococcoides cellulosivorans</name>
    <dbReference type="NCBI Taxonomy" id="1679096"/>
    <lineage>
        <taxon>Archaea</taxon>
        <taxon>Methanobacteriati</taxon>
        <taxon>Methanobacteriota</taxon>
        <taxon>Stenosarchaea group</taxon>
        <taxon>Halobacteria</taxon>
        <taxon>Halobacteriales</taxon>
        <taxon>Haloarculaceae</taxon>
        <taxon>Halococcoides</taxon>
    </lineage>
</organism>
<dbReference type="RefSeq" id="WP_108381059.1">
    <property type="nucleotide sequence ID" value="NZ_CP028858.1"/>
</dbReference>
<protein>
    <recommendedName>
        <fullName evidence="3">PIN domain-containing protein</fullName>
    </recommendedName>
</protein>
<reference evidence="1 2" key="1">
    <citation type="submission" date="2018-04" db="EMBL/GenBank/DDBJ databases">
        <title>Halococcoides cellulosivorans gen. nov., sp. nov., an extremely halophilic cellulose-utilizing haloarchaeon from hypersaline lakes.</title>
        <authorList>
            <person name="Sorokin D.Y."/>
            <person name="Toshchakov S.V."/>
            <person name="Samarov N.I."/>
            <person name="Korzhenkov A."/>
            <person name="Kublanov I.V."/>
        </authorList>
    </citation>
    <scope>NUCLEOTIDE SEQUENCE [LARGE SCALE GENOMIC DNA]</scope>
    <source>
        <strain evidence="1 2">HArcel1</strain>
    </source>
</reference>
<dbReference type="Proteomes" id="UP000244727">
    <property type="component" value="Chromosome"/>
</dbReference>
<dbReference type="GeneID" id="36511372"/>
<accession>A0A2R4WYS0</accession>
<dbReference type="KEGG" id="harc:HARCEL1_02655"/>
<dbReference type="InterPro" id="IPR021799">
    <property type="entry name" value="PIN-like_prokaryotic"/>
</dbReference>
<evidence type="ECO:0000313" key="1">
    <source>
        <dbReference type="EMBL" id="AWB26690.1"/>
    </source>
</evidence>
<keyword evidence="2" id="KW-1185">Reference proteome</keyword>
<proteinExistence type="predicted"/>
<dbReference type="Pfam" id="PF11848">
    <property type="entry name" value="DUF3368"/>
    <property type="match status" value="1"/>
</dbReference>
<name>A0A2R4WYS0_9EURY</name>
<evidence type="ECO:0000313" key="2">
    <source>
        <dbReference type="Proteomes" id="UP000244727"/>
    </source>
</evidence>